<keyword evidence="5" id="KW-0418">Kinase</keyword>
<dbReference type="InterPro" id="IPR050235">
    <property type="entry name" value="CK1_Ser-Thr_kinase"/>
</dbReference>
<comment type="caution">
    <text evidence="8">The sequence shown here is derived from an EMBL/GenBank/DDBJ whole genome shotgun (WGS) entry which is preliminary data.</text>
</comment>
<evidence type="ECO:0000256" key="2">
    <source>
        <dbReference type="ARBA" id="ARBA00022741"/>
    </source>
</evidence>
<dbReference type="PROSITE" id="PS00108">
    <property type="entry name" value="PROTEIN_KINASE_ST"/>
    <property type="match status" value="1"/>
</dbReference>
<feature type="region of interest" description="Disordered" evidence="6">
    <location>
        <begin position="112"/>
        <end position="133"/>
    </location>
</feature>
<feature type="binding site" evidence="4">
    <location>
        <position position="183"/>
    </location>
    <ligand>
        <name>ATP</name>
        <dbReference type="ChEBI" id="CHEBI:30616"/>
    </ligand>
</feature>
<evidence type="ECO:0000256" key="5">
    <source>
        <dbReference type="RuleBase" id="RU000304"/>
    </source>
</evidence>
<dbReference type="EMBL" id="AZBU02000006">
    <property type="protein sequence ID" value="TKR72941.1"/>
    <property type="molecule type" value="Genomic_DNA"/>
</dbReference>
<reference evidence="8 9" key="1">
    <citation type="journal article" date="2015" name="Genome Biol.">
        <title>Comparative genomics of Steinernema reveals deeply conserved gene regulatory networks.</title>
        <authorList>
            <person name="Dillman A.R."/>
            <person name="Macchietto M."/>
            <person name="Porter C.F."/>
            <person name="Rogers A."/>
            <person name="Williams B."/>
            <person name="Antoshechkin I."/>
            <person name="Lee M.M."/>
            <person name="Goodwin Z."/>
            <person name="Lu X."/>
            <person name="Lewis E.E."/>
            <person name="Goodrich-Blair H."/>
            <person name="Stock S.P."/>
            <person name="Adams B.J."/>
            <person name="Sternberg P.W."/>
            <person name="Mortazavi A."/>
        </authorList>
    </citation>
    <scope>NUCLEOTIDE SEQUENCE [LARGE SCALE GENOMIC DNA]</scope>
    <source>
        <strain evidence="8 9">ALL</strain>
    </source>
</reference>
<dbReference type="GO" id="GO:0004674">
    <property type="term" value="F:protein serine/threonine kinase activity"/>
    <property type="evidence" value="ECO:0007669"/>
    <property type="project" value="UniProtKB-KW"/>
</dbReference>
<keyword evidence="9" id="KW-1185">Reference proteome</keyword>
<reference evidence="8 9" key="2">
    <citation type="journal article" date="2019" name="G3 (Bethesda)">
        <title>Hybrid Assembly of the Genome of the Entomopathogenic Nematode Steinernema carpocapsae Identifies the X-Chromosome.</title>
        <authorList>
            <person name="Serra L."/>
            <person name="Macchietto M."/>
            <person name="Macias-Munoz A."/>
            <person name="McGill C.J."/>
            <person name="Rodriguez I.M."/>
            <person name="Rodriguez B."/>
            <person name="Murad R."/>
            <person name="Mortazavi A."/>
        </authorList>
    </citation>
    <scope>NUCLEOTIDE SEQUENCE [LARGE SCALE GENOMIC DNA]</scope>
    <source>
        <strain evidence="8 9">ALL</strain>
    </source>
</reference>
<evidence type="ECO:0000256" key="6">
    <source>
        <dbReference type="SAM" id="MobiDB-lite"/>
    </source>
</evidence>
<comment type="similarity">
    <text evidence="5">Belongs to the protein kinase superfamily.</text>
</comment>
<keyword evidence="3 4" id="KW-0067">ATP-binding</keyword>
<name>A0A4U5MT70_STECR</name>
<keyword evidence="5" id="KW-0808">Transferase</keyword>
<dbReference type="InterPro" id="IPR000719">
    <property type="entry name" value="Prot_kinase_dom"/>
</dbReference>
<evidence type="ECO:0000256" key="1">
    <source>
        <dbReference type="ARBA" id="ARBA00012513"/>
    </source>
</evidence>
<dbReference type="Gene3D" id="1.10.510.10">
    <property type="entry name" value="Transferase(Phosphotransferase) domain 1"/>
    <property type="match status" value="1"/>
</dbReference>
<accession>A0A4U5MT70</accession>
<organism evidence="8 9">
    <name type="scientific">Steinernema carpocapsae</name>
    <name type="common">Entomopathogenic nematode</name>
    <dbReference type="NCBI Taxonomy" id="34508"/>
    <lineage>
        <taxon>Eukaryota</taxon>
        <taxon>Metazoa</taxon>
        <taxon>Ecdysozoa</taxon>
        <taxon>Nematoda</taxon>
        <taxon>Chromadorea</taxon>
        <taxon>Rhabditida</taxon>
        <taxon>Tylenchina</taxon>
        <taxon>Panagrolaimomorpha</taxon>
        <taxon>Strongyloidoidea</taxon>
        <taxon>Steinernematidae</taxon>
        <taxon>Steinernema</taxon>
    </lineage>
</organism>
<dbReference type="AlphaFoldDB" id="A0A4U5MT70"/>
<proteinExistence type="inferred from homology"/>
<keyword evidence="2 4" id="KW-0547">Nucleotide-binding</keyword>
<feature type="domain" description="Protein kinase" evidence="7">
    <location>
        <begin position="151"/>
        <end position="452"/>
    </location>
</feature>
<feature type="region of interest" description="Disordered" evidence="6">
    <location>
        <begin position="1"/>
        <end position="99"/>
    </location>
</feature>
<dbReference type="STRING" id="34508.A0A4U5MT70"/>
<dbReference type="InterPro" id="IPR017441">
    <property type="entry name" value="Protein_kinase_ATP_BS"/>
</dbReference>
<dbReference type="SUPFAM" id="SSF56112">
    <property type="entry name" value="Protein kinase-like (PK-like)"/>
    <property type="match status" value="1"/>
</dbReference>
<dbReference type="Proteomes" id="UP000298663">
    <property type="component" value="Unassembled WGS sequence"/>
</dbReference>
<dbReference type="PANTHER" id="PTHR11909">
    <property type="entry name" value="CASEIN KINASE-RELATED"/>
    <property type="match status" value="1"/>
</dbReference>
<feature type="compositionally biased region" description="Basic residues" evidence="6">
    <location>
        <begin position="34"/>
        <end position="46"/>
    </location>
</feature>
<dbReference type="OrthoDB" id="4062651at2759"/>
<dbReference type="PROSITE" id="PS00107">
    <property type="entry name" value="PROTEIN_KINASE_ATP"/>
    <property type="match status" value="1"/>
</dbReference>
<dbReference type="InterPro" id="IPR011009">
    <property type="entry name" value="Kinase-like_dom_sf"/>
</dbReference>
<dbReference type="GO" id="GO:0005524">
    <property type="term" value="F:ATP binding"/>
    <property type="evidence" value="ECO:0007669"/>
    <property type="project" value="UniProtKB-UniRule"/>
</dbReference>
<dbReference type="PROSITE" id="PS50011">
    <property type="entry name" value="PROTEIN_KINASE_DOM"/>
    <property type="match status" value="1"/>
</dbReference>
<protein>
    <recommendedName>
        <fullName evidence="1">non-specific serine/threonine protein kinase</fullName>
        <ecNumber evidence="1">2.7.11.1</ecNumber>
    </recommendedName>
</protein>
<gene>
    <name evidence="8" type="ORF">L596_020321</name>
</gene>
<dbReference type="EC" id="2.7.11.1" evidence="1"/>
<feature type="compositionally biased region" description="Polar residues" evidence="6">
    <location>
        <begin position="72"/>
        <end position="99"/>
    </location>
</feature>
<dbReference type="InterPro" id="IPR008271">
    <property type="entry name" value="Ser/Thr_kinase_AS"/>
</dbReference>
<evidence type="ECO:0000256" key="4">
    <source>
        <dbReference type="PROSITE-ProRule" id="PRU10141"/>
    </source>
</evidence>
<dbReference type="Pfam" id="PF00069">
    <property type="entry name" value="Pkinase"/>
    <property type="match status" value="1"/>
</dbReference>
<dbReference type="SMART" id="SM00220">
    <property type="entry name" value="S_TKc"/>
    <property type="match status" value="1"/>
</dbReference>
<evidence type="ECO:0000256" key="3">
    <source>
        <dbReference type="ARBA" id="ARBA00022840"/>
    </source>
</evidence>
<sequence>MPQENQNPLLRRSSDDPQQRGPDSEDENSNNSTARRKSSNVKKLRRMFSTGPKKTTEHKAIQRIGKVFGTDPNLSTKKSHARPNSTPTSPSPQKNISTAQTPLRINSAELGRASADPSAANSTFRSSIKKEGPADVPLHEGDCIGSETKKYLVKRKLGAGGYGAVYHVVMESNEKIKKHFALKAELRSPGTSNRLKMEVEVLRSIRKADKSLQSHFAMIADTGRVSDFAFVVITLCGPSIASIRERVLITDFSHACAIRVGLDSLDAIKDFHTIGYIHRDIKPSNLTIGLGNAYTNIYLIDFGVARRLLNEKGHIRLPRSKARFVGTSRYASRASHRYEDQARHSDLESWFYMLMDLYNQNSLPWKRIKEKDLILALKEDIRANEGRSRCIVDLMPSEFRLVMLYIDSLKYENVPDYDYIRTLLEATLKRLGLTLHEPFDWERFGPPPCDED</sequence>
<evidence type="ECO:0000313" key="8">
    <source>
        <dbReference type="EMBL" id="TKR72941.1"/>
    </source>
</evidence>
<evidence type="ECO:0000259" key="7">
    <source>
        <dbReference type="PROSITE" id="PS50011"/>
    </source>
</evidence>
<keyword evidence="5" id="KW-0723">Serine/threonine-protein kinase</keyword>
<evidence type="ECO:0000313" key="9">
    <source>
        <dbReference type="Proteomes" id="UP000298663"/>
    </source>
</evidence>